<protein>
    <submittedName>
        <fullName evidence="2">Putative transposase of IS4/5 family</fullName>
    </submittedName>
</protein>
<evidence type="ECO:0000313" key="2">
    <source>
        <dbReference type="EMBL" id="SFM64387.1"/>
    </source>
</evidence>
<reference evidence="3" key="1">
    <citation type="submission" date="2016-10" db="EMBL/GenBank/DDBJ databases">
        <authorList>
            <person name="Varghese N."/>
            <person name="Submissions S."/>
        </authorList>
    </citation>
    <scope>NUCLEOTIDE SEQUENCE [LARGE SCALE GENOMIC DNA]</scope>
    <source>
        <strain evidence="3">Nm44</strain>
    </source>
</reference>
<dbReference type="InterPro" id="IPR025161">
    <property type="entry name" value="IS402-like_dom"/>
</dbReference>
<gene>
    <name evidence="2" type="ORF">SAMN05421863_10417</name>
</gene>
<dbReference type="OrthoDB" id="8544311at2"/>
<proteinExistence type="predicted"/>
<keyword evidence="3" id="KW-1185">Reference proteome</keyword>
<sequence length="59" mass="7120">MNSRTELIDEQWKFLYRLLLLQKRVYIGSVEICRRFLNAVLWILRSGAQWRLLPQSLGK</sequence>
<dbReference type="EMBL" id="FOUB01000041">
    <property type="protein sequence ID" value="SFM64387.1"/>
    <property type="molecule type" value="Genomic_DNA"/>
</dbReference>
<dbReference type="Pfam" id="PF13340">
    <property type="entry name" value="DUF4096"/>
    <property type="match status" value="1"/>
</dbReference>
<name>A0A1I4SIV5_9PROT</name>
<dbReference type="RefSeq" id="WP_074906121.1">
    <property type="nucleotide sequence ID" value="NZ_FOUB01000041.1"/>
</dbReference>
<evidence type="ECO:0000313" key="3">
    <source>
        <dbReference type="Proteomes" id="UP000183287"/>
    </source>
</evidence>
<dbReference type="Proteomes" id="UP000183287">
    <property type="component" value="Unassembled WGS sequence"/>
</dbReference>
<evidence type="ECO:0000259" key="1">
    <source>
        <dbReference type="Pfam" id="PF13340"/>
    </source>
</evidence>
<organism evidence="2 3">
    <name type="scientific">Nitrosomonas communis</name>
    <dbReference type="NCBI Taxonomy" id="44574"/>
    <lineage>
        <taxon>Bacteria</taxon>
        <taxon>Pseudomonadati</taxon>
        <taxon>Pseudomonadota</taxon>
        <taxon>Betaproteobacteria</taxon>
        <taxon>Nitrosomonadales</taxon>
        <taxon>Nitrosomonadaceae</taxon>
        <taxon>Nitrosomonas</taxon>
    </lineage>
</organism>
<dbReference type="AlphaFoldDB" id="A0A1I4SIV5"/>
<feature type="domain" description="Insertion element IS402-like" evidence="1">
    <location>
        <begin position="8"/>
        <end position="58"/>
    </location>
</feature>
<accession>A0A1I4SIV5</accession>